<dbReference type="RefSeq" id="WP_142525803.1">
    <property type="nucleotide sequence ID" value="NZ_CABFUZ020000211.1"/>
</dbReference>
<dbReference type="Pfam" id="PF11127">
    <property type="entry name" value="YgaP-like_TM"/>
    <property type="match status" value="1"/>
</dbReference>
<keyword evidence="1" id="KW-1133">Transmembrane helix</keyword>
<keyword evidence="1" id="KW-0812">Transmembrane</keyword>
<proteinExistence type="predicted"/>
<sequence>MHVNEGKTERTIRVIAGLLLLVGLPVVLHGAAKWWGLVGLVPLLTGLSGYCPVWSLFGINTCSIQKSDRALHQG</sequence>
<keyword evidence="1" id="KW-0472">Membrane</keyword>
<dbReference type="InterPro" id="IPR021309">
    <property type="entry name" value="YgaP-like_TM"/>
</dbReference>
<dbReference type="Proteomes" id="UP000381693">
    <property type="component" value="Unassembled WGS sequence"/>
</dbReference>
<dbReference type="EMBL" id="CABFUZ020000211">
    <property type="protein sequence ID" value="VVM07911.1"/>
    <property type="molecule type" value="Genomic_DNA"/>
</dbReference>
<protein>
    <recommendedName>
        <fullName evidence="2">Inner membrane protein YgaP-like transmembrane domain-containing protein</fullName>
    </recommendedName>
</protein>
<feature type="domain" description="Inner membrane protein YgaP-like transmembrane" evidence="2">
    <location>
        <begin position="1"/>
        <end position="63"/>
    </location>
</feature>
<keyword evidence="4" id="KW-1185">Reference proteome</keyword>
<evidence type="ECO:0000313" key="3">
    <source>
        <dbReference type="EMBL" id="VVM07911.1"/>
    </source>
</evidence>
<gene>
    <name evidence="3" type="ORF">MAMC_01882</name>
</gene>
<dbReference type="AlphaFoldDB" id="A0A5E6MFM0"/>
<feature type="transmembrane region" description="Helical" evidence="1">
    <location>
        <begin position="12"/>
        <end position="28"/>
    </location>
</feature>
<organism evidence="3 4">
    <name type="scientific">Methylacidimicrobium cyclopophantes</name>
    <dbReference type="NCBI Taxonomy" id="1041766"/>
    <lineage>
        <taxon>Bacteria</taxon>
        <taxon>Pseudomonadati</taxon>
        <taxon>Verrucomicrobiota</taxon>
        <taxon>Methylacidimicrobium</taxon>
    </lineage>
</organism>
<evidence type="ECO:0000313" key="4">
    <source>
        <dbReference type="Proteomes" id="UP000381693"/>
    </source>
</evidence>
<comment type="caution">
    <text evidence="3">The sequence shown here is derived from an EMBL/GenBank/DDBJ whole genome shotgun (WGS) entry which is preliminary data.</text>
</comment>
<name>A0A5E6MFM0_9BACT</name>
<reference evidence="3" key="1">
    <citation type="submission" date="2019-09" db="EMBL/GenBank/DDBJ databases">
        <authorList>
            <person name="Cremers G."/>
        </authorList>
    </citation>
    <scope>NUCLEOTIDE SEQUENCE [LARGE SCALE GENOMIC DNA]</scope>
    <source>
        <strain evidence="3">3B</strain>
    </source>
</reference>
<evidence type="ECO:0000256" key="1">
    <source>
        <dbReference type="SAM" id="Phobius"/>
    </source>
</evidence>
<accession>A0A5E6MFM0</accession>
<evidence type="ECO:0000259" key="2">
    <source>
        <dbReference type="Pfam" id="PF11127"/>
    </source>
</evidence>
<feature type="transmembrane region" description="Helical" evidence="1">
    <location>
        <begin position="34"/>
        <end position="59"/>
    </location>
</feature>